<dbReference type="EMBL" id="KV894205">
    <property type="protein sequence ID" value="OON18417.1"/>
    <property type="molecule type" value="Genomic_DNA"/>
</dbReference>
<dbReference type="SMART" id="SM00409">
    <property type="entry name" value="IG"/>
    <property type="match status" value="5"/>
</dbReference>
<dbReference type="InterPro" id="IPR003599">
    <property type="entry name" value="Ig_sub"/>
</dbReference>
<reference evidence="4 5" key="1">
    <citation type="submission" date="2015-03" db="EMBL/GenBank/DDBJ databases">
        <title>Draft genome of the nematode, Opisthorchis viverrini.</title>
        <authorList>
            <person name="Mitreva M."/>
        </authorList>
    </citation>
    <scope>NUCLEOTIDE SEQUENCE [LARGE SCALE GENOMIC DNA]</scope>
    <source>
        <strain evidence="4">Khon Kaen</strain>
    </source>
</reference>
<feature type="region of interest" description="Disordered" evidence="1">
    <location>
        <begin position="5530"/>
        <end position="5564"/>
    </location>
</feature>
<feature type="non-terminal residue" evidence="4">
    <location>
        <position position="1"/>
    </location>
</feature>
<sequence length="6336" mass="722556">VAGAIPLCDRTCRGQQSNRSRIQPDSSRKLFRMNRLILFPFLLTLLSGFVDNANDLERCNTMPNDALGIFPNHANTDYERMKIAYLKQSEPSEQRQRIYYVVRKPAIIHSVLAVDVVTNEILLNCTTEPSDLDNTCCIHNTDERGSYKPENCEFSAVVYNTGYQENESEYMVVYEYVNLARNFTNELILFTLRDGLAPTYFSTHEVRDVNVVCPQLATGGGHITSHPKLDDLLTSRAELHTIRYEDLHPAVRVEEYTNLTLEISGYARNSHIFQIWYIHDHRYGDRQTEGGQLQISKLQPELDSSYDTHLKEHLFSLRIQWDPNYKYAIRRWRQTITIGRDARALLLIIHGNVTQVDEFFLPVLQSWLSGSTSPEFEWPSTIQSPALRLFGLSVTRKALFNEGDSKIMHVSPDEMIHEPTERKVCDKRLQPTDDYTPSRMFMQPNKSYYEIHNLRIEDTGMYTCYAGDGRVIVFDQYVIVLPRPEDLVIILTDTVPKTQTNLSQLEDNYPYFDSDGRAMFHGEESIHACCGMILHRGIDNLDGLNATYEVENMNAVWNQTRQSTEKHGDYFHLITCYALYPLYAMTEVKSTFTCLYRYRPIDNLVRHSEEFTDRYAVEHVKSRQITASKYPEPRIFPETIYTSSLDLTKQLTSHSYLLPTLYGTESVHLGSSQIFEGLLISSFVALLDKNNGWGSVWMFQKSESTTTLVQTPCKFVSYEFVTKEESIPGSITLNKSYNLVRRQFDVECVLSRNVVALLYAAYIVHNAELNKTIVEKQIRDWIADHVLHVDSESASDRNVDARPPDFVTGSFRMSRVRVGWIGTVNVGSPIKMIWSDPHWTGTEMHCKYAMTADDSKTDLPGDFYSRPSIQYTYFELLKKEASERDSGLYYCCVKCDSETRDVVKRLVVLPDTAKFKMRINRTDSANETGSGSFEDPIRTHVQTLFAHCEYMVYRGVEATVKLDLAYETCAPGNEQEHVDLANKKVLKRNLSESVGEFNHLLVVYHLERPEPDEYWNYVRVSCILQLINVTRDPFDLVDTSVSKNEKLVKSIYFTYNLTRNPTILPDLIFSDSPNLQIALRRNAATRMEDVFNDTLCPVVKERENFYTVNYTVFLGLPRGRIRLWIVHYRTTVDKENTIILSPCSTHQVEPVVSAQQVVGLDTQTKYKVNRGINFEQHEYTCLLDISTFAMVIVGFGWTSTNLSLEERESHFREQIIRLFSLGRHMSAMNGQSIIEQNNVIFRLNRFAIGWTALVQPWRAVRMIGERFEKRPIQCFYKTDDEEYFLPAGPRILYIPVSESVKLLVEIQHAVFSDAGVYKCNVTQVCPDCPVRTGLAPRRLHVLPDQSLLTVHFNHDRLQMNEQSVHKFEQYTSTNEPFLFRNQSVSFRCLHQLSPVHRLRPRVHLIPELLDRKNKVLRNLKLHDPFQFTTKVNEVLTQTVTGVIIAPSPGDSSALLSVTCRLTYDFGVIPNDLSGRTGVVQLSNKTTFIIKISAPPNLFSVQLLYTNSSLLHNMVFATKHGVSATHFHASGSTGLLEESVVSIHSIQGLGVPLGRMHTWLVYMTDAGLDYDECKLVRRAVADDRNFSPEMEASKEFGECGGRNIFEASTHCVLQPRHLMLVFLLYNSIDDGDVEEANMTGWDTQLAQSLLVNARAWFSKPTSSELLQLASPNRARVAYALVKLSIGWQATVTVGKPWTILVRNHRSPNTRLLIYHRRSWKHERKLLRTLSGGSETFSFGENASYAHTGIYSCVVTNCDECRLKTCFHPRRLLVFPAPPLLQLYLNERILNPAEPMLDEFTKAAISSDEAIYVHCVYTRPFGISSNEKLLFSYHLQSHSSDFDEALPYTRLSASTTENQENGTIVMTPFLIRGPLVGKPQPTVRLQCELTFAEDDFDVSDTSRPERTKPIVSTRRLGTRLRLKPILFTRSVHTTNHQTTNWLRQSLVEVSRGNPPTDFGSSHELKEGIFEIGVVVSLGLPTGQIYATTFINNNGIVYEEPCKLSARTVIQPDWVSSHLEQEEEYDEFHDESLFFVRFACVVHKESFALGFLLLSPDEGVDPKTASADAHSTLSEWLSQCLNSSQAVAPASPRATLVSYKITGLNVFWNATVRIGSRITMIGHTESSQQLVFCSHQADTNAVELALGFQWQKIYDQTHPCFTLINQNVRPSDSGLYTCTRLVSLSYRQTIFKRPLLVLPDQSVLDIFLTYERLTKHDPWRENFTDYDGANRPFVYTGTSLFAHCLHETWAEQWLNVSGEFFLHTMNEQGDFFDPLPVNKTKIQVRSDSRVLRSSQIYLSLNRDYGHWLLAECEWRFMFTERMRRELGHYVSTQQPMRFRKSIRISVRFRIPPTIFPQYSKTADRPLATVISELHSPIQSAVQFHSERYVVRGPERVGSVRWLLSLGVPRAWVNAWTVYRFANHLYTENCLVYDVMNLTRADLPYELKSAHYGRDNELNYVSLQVSCVFHREHIAHIIMVQNYQEDLENKSQFREQVQRSLLSDVDLWLQQPNSMEQSVMPEQPGVYTDYRILRLSIDWPTAYKSGHPVNMLGYLHGLENPLIKCYYAPTNVFTPLVESQQFEITIVYARLAFFLTKLLVQFYDTGHYTCNVTESFGCSDCAPLIGFPPRPMIVQAQQNLIRLFLNQRSDYPPTRYFTQCTPSHLPYLKAGQKAFVFCSYSRQRDTLAWPDHSFRLLMINSQTNTSKPLPSTHIREIVLTTELHEKVIEVYGIEAPPKEDISGPLQVSCGLTYAYTNQRYFASRRIDLIIFTPPIIFVNLVSTSRAPITESIQRHLNSSPASGMKFENNGPRGYVLEGKLYVNYTVGLGRPRARSSIDLFFVRWGRLQRRQCSQDVLDDYSRTPIPHSIQISDYFREADGTSHPVRYNATCHLTTNVVAVLISVISTQNPRVSVEAQTVLFYHSVYTVIQHWFREPHSSVSSNYSPQTRGGAAIHYGLFRLNVGWRSSVRVGDPVILFGTQPVAEALERMECYHRHTKTSKPVRLDIDSGGAFRLFVEPPYRSVELIKQAAELSDSGNYECVSRRCEHCYVFPVVIQHELRVIPTVKLDIHVHFSEEFVAEHTDDHHLWTYTQYASPHLPFIYGTQTIAVVCDYHAPPWTRDIFDWGLEVKQTRKIDYYFGAQLLNYTELNRMVKREKVYSAMFKVFALTGPTGLEAGDKIVVDCRLGIGRTSPMQDDVNDEVFNRFYIHSRLLSLRVWITPVIIGQSILTESNFVTSELKSSHQPDGHQFLGQQFTERLSEGTFALRFSNVQGQPPGTSGAFGIYNESSGLTSYPCLQDLDYYQQANTLDMMGKLAPEDDERHRFVCLLLSEQIAIGIYTVHYRRSQRDVNYVDVVFRSHVVASVNQWLSGYNVDKPLGFPEGMQGDYSLIRVQVRWPNVVKTGQSIVMYGLLDVQVTHKPICYYGHKSARNEIPTSKGFLLETNMEWRYFRLYKTSVETTDSGYYKCSIPNAGGSGQFGFAPRRLIVLPDSSILHLTVESSQSNPNSSSMGCESQNVTRLSPGSELHVSCSHVVSKSDVVDAHHIITYGAVGDSGTKLLNLITAIEDGDSTDTIVVKSSGTLRLPIVVKPPFIWFFRCDLPFEITHVSHESAEDWSWAVSELHVERQFGVFDTKDPIVLGHRIEHSDGTAVNHTMYTKPNETILRWYDDQLTYRRLPEDSFKVVFTAYPGMPYGWTFVRSFYVHESTVLSDRCFSTWTLNRTNIQVVVHQCICPLQSEHVALLLAVASVDQAVLSKYKVEEHLEHAVLYKISHLLGYPADPPPVSTFCFRFDYHLIQLRIGWNATVDTGQRIVMYGLLAGRKSVNITCFYQRNESETPKRLDDRFELSVEVQLGRFRITKLDARPHDTGIYFCNRTDEPNKLEVGYFGLLPRRLHVLPTSAVVDCLLTLDLDAKECVSKTQQLEDGTLYLMSNTTAFVHCTFEKEFRQLYSATYHLLYQMGSSATESMKFLQDVIFVGETQNDTRVTHTYRIFSPSAKYYTGNLRVTCLNVFRNLRTPFDLHNRTDTFRINCSKSFTIREPAHGTLKFQTVGASLMDRMVPLGTEIVCTGGEGIPALNHSWYRVQPIRYGPRNLPEDIPSILPGDGGGWGGPERPFSDMPTTGLEVRGNLLKVPEDPLYRGMAYAYECVASNTVLGVKYNITKYLYLSVLICPSDAGTMDLSILLSRRLMAACRIVDNPNPDVQYYGYFWLTLVRQLVLGLPLGHGHTRISFIELVQGIGRDAKQYNFSTFKKVEQWYTVAYRLYSQKNKPVSGQSVCSSPPTDFGAIFRIAIKLYDSGFKTNPLFLLPVDYFTAIGNETELKILAKELRRAGVKVLLAFTHALDSRLKRFNEKITQLLKPWKAISIVPDFEGITDCTSCHLPLQTPYLRIRRAELFDAICEASGSRLPDRIPAPSLAYSIPTRYWYPGNTLRVRCIDPVLDISSPSYLLHGVICLANESALIQLGTILRPNVQQLRTACNQLLKSRTHSPCLVGSCTQPGHNAVSLILDERPINPFVLCYNRLGYKNAKLFDAVNFTQAKILAHSREIGTPDLRVTHWDRLNTRLVQFSCSFQGFAAGLETLLLFQPEHEPLSDSKPPYMIVSRRRVRMNLNSSLTVVPDLFWREIRSHNSSGQFICLVRPIETNRTPEASFSHFPNTTLWTKYSQPIPSVPANLACPSAPRMLIEPTENVTLQAGSSVRVECLGRSSPDVNSFKLFYLSPILSIIVCYRPQTTLPIRADRSCFLTSSSDDSCSVVLANQSIDHEFYHFECVSKVDQTDLVQNHWIRFEVSKLRSVDLSSTVFCQTVYAFGSETYEGRIIQSRLTSNVHRIRFLQKPDIVYFGFDVHKQLWNCRIIAYPMLSGAEISQITVSSRWLYKQLEAYTSHTDHKQPPVKDVQLLRKFDKLALHDQLEYTVSVTFSPIVPVSGGLTHGRVELRCKLGDIWESLITEIHKHEVRNEPALPSSHVSTPQSGMHVKCTLIKQHADDPVIGVILHRVQQSSWLSYDLALLTISIERGTAADHSYEHHKMKPDFGLLGPWTQMSHSVLRVLSDQTILKCSVFVSLPTASEFDTATYYCTGRTERGNFLISDDLVFVSLGANKRIAFGYRSEREPNVWRTTERSVMLNDRLLLRCVVWTTIPGDRLLNSVVLSLGDRHNRSRHHSGCVNETLSFGMVLCVEDHVEHVGSEASLGTFDCEVTDKAGQRKAVVPSPKVVCTTPPYVAVKVSTHNGTAVYECHSEHTCTNPRYSWEWMAGPIPQLYLYEDIPHSVNYSEDGLLYESRITRPGYYWFLCRVTCVCGSEPLTHSKVHLIEVPLREDGKRNYRLSNPIVGELAPEQLFDANSTWATTVDRFQHRDRLEAMALVNRTTVNERQTLHTQVEPDYRAEHIASDNLDVASQFEERFHRRSYLGSDIRGEASIGRQLAADATKRAMDRYEDYAFRRTSDSGTKLVVPEIMFRLYEPPEAQRKTRGEVESDSTSIHSPVARMSSNARETLKYSHRMDYTRDTLLSLGSLGLQNIVDLPSSMFTQPQVGRSRTNESSRSTTTVSVRHSRQSGDFTAHTHHGKIGRELSVDWRFDDEEPHRKHPDVHLDGEGCDVVHRERLPTRIPITPELVDTMHVSDPVTNKTVAIQGHSHLKSKRIGYHVMSNLVNAGKWNSRATYSATFDAGLRRDRLTKTSASCLSKLRDDNWLERYESGGMQTDLPWMFDSQTRQYVGAVDSAGLHRSCKPTGRVDLEMFNRDAHKLRGFRTEMPACGGSVLERGGVTSHVGTIPLFSMAETRSPTESDLRPAFTWSRHPVNTNRSMHESSFQSAEEHDVDFGNSIEAFLSSVFMKPGFIILPGLVTLVCPSWQPTFRSHEVAQSITWFRWSGVEAAKYEFVGEVYLQQRRVTYARGRAYGTRVRFSPPLKWFNSYTMDLTNAQPYDYGYYSCLITLTSPDQGNRKVMRMTKHPLCVASDSPKPQLWLANLPKTVAEQLRTSSSTKPLDEYFRERERNTSVCFKPGEEIVIVCQSEPYQVFCTGHDAPSNGSRLLHTLLQVHHYIPSHNSEDHKIALPDSRRWLPPLRSVHESDIFTSVRAWLLKTDTTQLGTTYLGCEAQPQLDRAVLSTLSYGNWLRGEFNVRRVQKLTRQSDRIQLCVYNANTSGDSIDVNPRLSSTGDGTLPTVTLGVYETLTCTWLGNKSMIPLNMSLYKISADQLSGFVGSEDKQAIRQIYDTRVPVTWPRKYEMGRTHMLIPREAVVGDTYLVICEAPEFRVTQVFTLHVQYPRKTVTVRKIGVALAWFACTLPAFGFLYLVIQQAIRRRRERQHAVRRMLIFREDSYNIFLEADSNSS</sequence>
<keyword evidence="2" id="KW-0812">Transmembrane</keyword>
<dbReference type="Proteomes" id="UP000243686">
    <property type="component" value="Unassembled WGS sequence"/>
</dbReference>
<keyword evidence="5" id="KW-1185">Reference proteome</keyword>
<protein>
    <recommendedName>
        <fullName evidence="3">Immunoglobulin domain-containing protein</fullName>
    </recommendedName>
</protein>
<organism evidence="4 5">
    <name type="scientific">Opisthorchis viverrini</name>
    <name type="common">Southeast Asian liver fluke</name>
    <dbReference type="NCBI Taxonomy" id="6198"/>
    <lineage>
        <taxon>Eukaryota</taxon>
        <taxon>Metazoa</taxon>
        <taxon>Spiralia</taxon>
        <taxon>Lophotrochozoa</taxon>
        <taxon>Platyhelminthes</taxon>
        <taxon>Trematoda</taxon>
        <taxon>Digenea</taxon>
        <taxon>Opisthorchiida</taxon>
        <taxon>Opisthorchiata</taxon>
        <taxon>Opisthorchiidae</taxon>
        <taxon>Opisthorchis</taxon>
    </lineage>
</organism>
<feature type="non-terminal residue" evidence="4">
    <location>
        <position position="6336"/>
    </location>
</feature>
<feature type="domain" description="Immunoglobulin" evidence="3">
    <location>
        <begin position="3811"/>
        <end position="3895"/>
    </location>
</feature>
<keyword evidence="2" id="KW-1133">Transmembrane helix</keyword>
<gene>
    <name evidence="4" type="ORF">X801_05729</name>
</gene>
<evidence type="ECO:0000256" key="2">
    <source>
        <dbReference type="SAM" id="Phobius"/>
    </source>
</evidence>
<evidence type="ECO:0000256" key="1">
    <source>
        <dbReference type="SAM" id="MobiDB-lite"/>
    </source>
</evidence>
<feature type="transmembrane region" description="Helical" evidence="2">
    <location>
        <begin position="6279"/>
        <end position="6300"/>
    </location>
</feature>
<accession>A0A1S8WVB7</accession>
<feature type="compositionally biased region" description="Low complexity" evidence="1">
    <location>
        <begin position="5535"/>
        <end position="5550"/>
    </location>
</feature>
<feature type="domain" description="Immunoglobulin" evidence="3">
    <location>
        <begin position="248"/>
        <end position="481"/>
    </location>
</feature>
<evidence type="ECO:0000259" key="3">
    <source>
        <dbReference type="SMART" id="SM00409"/>
    </source>
</evidence>
<feature type="domain" description="Immunoglobulin" evidence="3">
    <location>
        <begin position="5837"/>
        <end position="5950"/>
    </location>
</feature>
<feature type="domain" description="Immunoglobulin" evidence="3">
    <location>
        <begin position="836"/>
        <end position="909"/>
    </location>
</feature>
<name>A0A1S8WVB7_OPIVI</name>
<feature type="domain" description="Immunoglobulin" evidence="3">
    <location>
        <begin position="2904"/>
        <end position="3055"/>
    </location>
</feature>
<proteinExistence type="predicted"/>
<evidence type="ECO:0000313" key="4">
    <source>
        <dbReference type="EMBL" id="OON18417.1"/>
    </source>
</evidence>
<keyword evidence="2" id="KW-0472">Membrane</keyword>
<evidence type="ECO:0000313" key="5">
    <source>
        <dbReference type="Proteomes" id="UP000243686"/>
    </source>
</evidence>